<dbReference type="InterPro" id="IPR019821">
    <property type="entry name" value="Kinesin_motor_CS"/>
</dbReference>
<dbReference type="GO" id="GO:0005524">
    <property type="term" value="F:ATP binding"/>
    <property type="evidence" value="ECO:0007669"/>
    <property type="project" value="UniProtKB-UniRule"/>
</dbReference>
<keyword evidence="7 10" id="KW-0505">Motor protein</keyword>
<feature type="binding site" evidence="10">
    <location>
        <begin position="113"/>
        <end position="120"/>
    </location>
    <ligand>
        <name>ATP</name>
        <dbReference type="ChEBI" id="CHEBI:30616"/>
    </ligand>
</feature>
<dbReference type="GO" id="GO:0007018">
    <property type="term" value="P:microtubule-based movement"/>
    <property type="evidence" value="ECO:0007669"/>
    <property type="project" value="InterPro"/>
</dbReference>
<evidence type="ECO:0000256" key="2">
    <source>
        <dbReference type="ARBA" id="ARBA00022490"/>
    </source>
</evidence>
<dbReference type="RefSeq" id="XP_015598774.1">
    <property type="nucleotide sequence ID" value="XM_015743288.2"/>
</dbReference>
<organism evidence="15 16">
    <name type="scientific">Cephus cinctus</name>
    <name type="common">Wheat stem sawfly</name>
    <dbReference type="NCBI Taxonomy" id="211228"/>
    <lineage>
        <taxon>Eukaryota</taxon>
        <taxon>Metazoa</taxon>
        <taxon>Ecdysozoa</taxon>
        <taxon>Arthropoda</taxon>
        <taxon>Hexapoda</taxon>
        <taxon>Insecta</taxon>
        <taxon>Pterygota</taxon>
        <taxon>Neoptera</taxon>
        <taxon>Endopterygota</taxon>
        <taxon>Hymenoptera</taxon>
        <taxon>Cephoidea</taxon>
        <taxon>Cephidae</taxon>
        <taxon>Cephus</taxon>
    </lineage>
</organism>
<evidence type="ECO:0000256" key="10">
    <source>
        <dbReference type="PROSITE-ProRule" id="PRU00283"/>
    </source>
</evidence>
<evidence type="ECO:0000313" key="17">
    <source>
        <dbReference type="RefSeq" id="XP_015598774.1"/>
    </source>
</evidence>
<evidence type="ECO:0000256" key="7">
    <source>
        <dbReference type="ARBA" id="ARBA00023175"/>
    </source>
</evidence>
<keyword evidence="4 10" id="KW-0547">Nucleotide-binding</keyword>
<keyword evidence="5 10" id="KW-0067">ATP-binding</keyword>
<gene>
    <name evidence="16 17" type="primary">LOC107269441</name>
</gene>
<evidence type="ECO:0000259" key="14">
    <source>
        <dbReference type="PROSITE" id="PS50067"/>
    </source>
</evidence>
<sequence>MEKVDKSLKKRDTRMTMSTDGGTQCVQVVVRCRPMDEKETARGYSRVVDVIPSRGVVEIRHPREDPSRDNVKVFTFDAVYDWHSKQQDLYEETVRPLVSSVLDGFNGTIFAYGQTGTGKTYTMEGTKCDIERRGIIPRSFEHIFNHIGRTENMQYLVRASYLEIYQEEIRDLLHKDQSLRFELKEKPDTGIFVKDLSTAVCKSATEIQQLMNMGNQNRTIGATNMNEHSSRSHAIFLITIEMGSIGDSAGIRVGRLNLVDLAGSERQSKTGARGERLKEASKINLSLSALGNVISALVDGKTTHIPYRDSKLTRLLQDSLGGNSKTIMVANIGPASYNYDETLTTLRYANRAKNIKNKPRINEDPKDALLRQYQEEINRLKEKLAQKGTVQRKKRKPRRKKEDETAETDSETEDSREDNKITEADKKLIAEQLKAEKQEAENLILRIKDLESKMLCGGKNIIDHTNEQQRALEQRSAEIAERKKREVEMQQKLEDEELTTLGVRETYTTLQQEVEVKSRKLKKCFTKLQALKQELHDVTGEFNRDRRDLEQTQHELMKELKLKYLIIDNFIPVEEKHKILSRVRFDEDEDCWVVKDPEPNSMELIKRPTSVPGARRPISEYARIALAMGRGQRYAGENILNLELDMPPRTTLDYQGPAIAPTIQAVLEEALRDEGDIDVDASNTRLRSKTRLQSAKVRPKSVGRIQQMPVPVYPKTRGLVPK</sequence>
<evidence type="ECO:0000256" key="9">
    <source>
        <dbReference type="ARBA" id="ARBA00060187"/>
    </source>
</evidence>
<name>A0AAJ7FM89_CEPCN</name>
<dbReference type="SMART" id="SM00129">
    <property type="entry name" value="KISc"/>
    <property type="match status" value="1"/>
</dbReference>
<dbReference type="PROSITE" id="PS50067">
    <property type="entry name" value="KINESIN_MOTOR_2"/>
    <property type="match status" value="1"/>
</dbReference>
<dbReference type="CTD" id="39332"/>
<proteinExistence type="inferred from homology"/>
<dbReference type="PANTHER" id="PTHR47969:SF21">
    <property type="entry name" value="KINESIN-LIKE PROTEIN"/>
    <property type="match status" value="1"/>
</dbReference>
<feature type="coiled-coil region" evidence="12">
    <location>
        <begin position="421"/>
        <end position="453"/>
    </location>
</feature>
<dbReference type="GO" id="GO:0003777">
    <property type="term" value="F:microtubule motor activity"/>
    <property type="evidence" value="ECO:0007669"/>
    <property type="project" value="InterPro"/>
</dbReference>
<comment type="similarity">
    <text evidence="10 11">Belongs to the TRAFAC class myosin-kinesin ATPase superfamily. Kinesin family.</text>
</comment>
<evidence type="ECO:0000256" key="12">
    <source>
        <dbReference type="SAM" id="Coils"/>
    </source>
</evidence>
<evidence type="ECO:0000256" key="6">
    <source>
        <dbReference type="ARBA" id="ARBA00023054"/>
    </source>
</evidence>
<evidence type="ECO:0000256" key="3">
    <source>
        <dbReference type="ARBA" id="ARBA00022701"/>
    </source>
</evidence>
<evidence type="ECO:0000256" key="5">
    <source>
        <dbReference type="ARBA" id="ARBA00022840"/>
    </source>
</evidence>
<dbReference type="GO" id="GO:0008017">
    <property type="term" value="F:microtubule binding"/>
    <property type="evidence" value="ECO:0007669"/>
    <property type="project" value="InterPro"/>
</dbReference>
<feature type="compositionally biased region" description="Basic residues" evidence="13">
    <location>
        <begin position="390"/>
        <end position="399"/>
    </location>
</feature>
<evidence type="ECO:0000313" key="16">
    <source>
        <dbReference type="RefSeq" id="XP_015598773.1"/>
    </source>
</evidence>
<dbReference type="Gene3D" id="3.40.850.10">
    <property type="entry name" value="Kinesin motor domain"/>
    <property type="match status" value="1"/>
</dbReference>
<dbReference type="KEGG" id="ccin:107269441"/>
<keyword evidence="2" id="KW-0963">Cytoplasm</keyword>
<evidence type="ECO:0000256" key="4">
    <source>
        <dbReference type="ARBA" id="ARBA00022741"/>
    </source>
</evidence>
<dbReference type="GeneID" id="107269441"/>
<dbReference type="SUPFAM" id="SSF52540">
    <property type="entry name" value="P-loop containing nucleoside triphosphate hydrolases"/>
    <property type="match status" value="1"/>
</dbReference>
<dbReference type="AlphaFoldDB" id="A0AAJ7FM89"/>
<keyword evidence="6 12" id="KW-0175">Coiled coil</keyword>
<reference evidence="16 17" key="1">
    <citation type="submission" date="2025-04" db="UniProtKB">
        <authorList>
            <consortium name="RefSeq"/>
        </authorList>
    </citation>
    <scope>IDENTIFICATION</scope>
</reference>
<keyword evidence="15" id="KW-1185">Reference proteome</keyword>
<feature type="region of interest" description="Disordered" evidence="13">
    <location>
        <begin position="382"/>
        <end position="419"/>
    </location>
</feature>
<dbReference type="Proteomes" id="UP000694920">
    <property type="component" value="Unplaced"/>
</dbReference>
<feature type="compositionally biased region" description="Acidic residues" evidence="13">
    <location>
        <begin position="404"/>
        <end position="416"/>
    </location>
</feature>
<dbReference type="InterPro" id="IPR027640">
    <property type="entry name" value="Kinesin-like_fam"/>
</dbReference>
<comment type="subcellular location">
    <subcellularLocation>
        <location evidence="1">Cytoplasm</location>
        <location evidence="1">Cytoskeleton</location>
    </subcellularLocation>
</comment>
<dbReference type="InterPro" id="IPR027417">
    <property type="entry name" value="P-loop_NTPase"/>
</dbReference>
<keyword evidence="8" id="KW-0206">Cytoskeleton</keyword>
<protein>
    <recommendedName>
        <fullName evidence="11">Kinesin-like protein</fullName>
    </recommendedName>
</protein>
<evidence type="ECO:0000256" key="8">
    <source>
        <dbReference type="ARBA" id="ARBA00023212"/>
    </source>
</evidence>
<dbReference type="InterPro" id="IPR001752">
    <property type="entry name" value="Kinesin_motor_dom"/>
</dbReference>
<dbReference type="PROSITE" id="PS00411">
    <property type="entry name" value="KINESIN_MOTOR_1"/>
    <property type="match status" value="1"/>
</dbReference>
<comment type="function">
    <text evidence="9">Plus-end directed microtubule motor that may be used for anterograde axonal transport and could conceivably move cargos in fly neurons different than those moved by kinesin heavy chain or other plus-end directed motors.</text>
</comment>
<feature type="domain" description="Kinesin motor" evidence="14">
    <location>
        <begin position="25"/>
        <end position="355"/>
    </location>
</feature>
<dbReference type="Pfam" id="PF00225">
    <property type="entry name" value="Kinesin"/>
    <property type="match status" value="1"/>
</dbReference>
<evidence type="ECO:0000313" key="15">
    <source>
        <dbReference type="Proteomes" id="UP000694920"/>
    </source>
</evidence>
<dbReference type="FunFam" id="3.40.850.10:FF:000029">
    <property type="entry name" value="Kinesin-like protein KIF17"/>
    <property type="match status" value="1"/>
</dbReference>
<keyword evidence="3 11" id="KW-0493">Microtubule</keyword>
<evidence type="ECO:0000256" key="1">
    <source>
        <dbReference type="ARBA" id="ARBA00004245"/>
    </source>
</evidence>
<accession>A0AAJ7FM89</accession>
<dbReference type="PRINTS" id="PR00380">
    <property type="entry name" value="KINESINHEAVY"/>
</dbReference>
<dbReference type="InterPro" id="IPR036961">
    <property type="entry name" value="Kinesin_motor_dom_sf"/>
</dbReference>
<dbReference type="GO" id="GO:0005874">
    <property type="term" value="C:microtubule"/>
    <property type="evidence" value="ECO:0007669"/>
    <property type="project" value="UniProtKB-KW"/>
</dbReference>
<dbReference type="RefSeq" id="XP_015598773.1">
    <property type="nucleotide sequence ID" value="XM_015743287.2"/>
</dbReference>
<evidence type="ECO:0000256" key="11">
    <source>
        <dbReference type="RuleBase" id="RU000394"/>
    </source>
</evidence>
<evidence type="ECO:0000256" key="13">
    <source>
        <dbReference type="SAM" id="MobiDB-lite"/>
    </source>
</evidence>
<dbReference type="PANTHER" id="PTHR47969">
    <property type="entry name" value="CHROMOSOME-ASSOCIATED KINESIN KIF4A-RELATED"/>
    <property type="match status" value="1"/>
</dbReference>